<dbReference type="Proteomes" id="UP001497480">
    <property type="component" value="Unassembled WGS sequence"/>
</dbReference>
<dbReference type="EMBL" id="CAXHTB010000003">
    <property type="protein sequence ID" value="CAL0302694.1"/>
    <property type="molecule type" value="Genomic_DNA"/>
</dbReference>
<keyword evidence="2" id="KW-1185">Reference proteome</keyword>
<evidence type="ECO:0000313" key="2">
    <source>
        <dbReference type="Proteomes" id="UP001497480"/>
    </source>
</evidence>
<accession>A0AAV1VZW9</accession>
<name>A0AAV1VZW9_LUPLU</name>
<protein>
    <submittedName>
        <fullName evidence="1">Uncharacterized protein</fullName>
    </submittedName>
</protein>
<sequence>MAFQVSWVPDNALTQRKENIERLSAITAFQLAIVPEIAISPSSSLELFLGPKGNGVTKSSLLLQLDHCSTRWVVEVFSTPAIADVESERWDSRLIGCFR</sequence>
<proteinExistence type="predicted"/>
<comment type="caution">
    <text evidence="1">The sequence shown here is derived from an EMBL/GenBank/DDBJ whole genome shotgun (WGS) entry which is preliminary data.</text>
</comment>
<gene>
    <name evidence="1" type="ORF">LLUT_LOCUS3754</name>
</gene>
<evidence type="ECO:0000313" key="1">
    <source>
        <dbReference type="EMBL" id="CAL0302694.1"/>
    </source>
</evidence>
<dbReference type="AlphaFoldDB" id="A0AAV1VZW9"/>
<organism evidence="1 2">
    <name type="scientific">Lupinus luteus</name>
    <name type="common">European yellow lupine</name>
    <dbReference type="NCBI Taxonomy" id="3873"/>
    <lineage>
        <taxon>Eukaryota</taxon>
        <taxon>Viridiplantae</taxon>
        <taxon>Streptophyta</taxon>
        <taxon>Embryophyta</taxon>
        <taxon>Tracheophyta</taxon>
        <taxon>Spermatophyta</taxon>
        <taxon>Magnoliopsida</taxon>
        <taxon>eudicotyledons</taxon>
        <taxon>Gunneridae</taxon>
        <taxon>Pentapetalae</taxon>
        <taxon>rosids</taxon>
        <taxon>fabids</taxon>
        <taxon>Fabales</taxon>
        <taxon>Fabaceae</taxon>
        <taxon>Papilionoideae</taxon>
        <taxon>50 kb inversion clade</taxon>
        <taxon>genistoids sensu lato</taxon>
        <taxon>core genistoids</taxon>
        <taxon>Genisteae</taxon>
        <taxon>Lupinus</taxon>
    </lineage>
</organism>
<reference evidence="1 2" key="1">
    <citation type="submission" date="2024-03" db="EMBL/GenBank/DDBJ databases">
        <authorList>
            <person name="Martinez-Hernandez J."/>
        </authorList>
    </citation>
    <scope>NUCLEOTIDE SEQUENCE [LARGE SCALE GENOMIC DNA]</scope>
</reference>